<keyword evidence="2" id="KW-0479">Metal-binding</keyword>
<feature type="chain" id="PRO_5046751801" evidence="5">
    <location>
        <begin position="30"/>
        <end position="1074"/>
    </location>
</feature>
<keyword evidence="3" id="KW-0378">Hydrolase</keyword>
<organism evidence="7 8">
    <name type="scientific">Eiseniibacteriota bacterium</name>
    <dbReference type="NCBI Taxonomy" id="2212470"/>
    <lineage>
        <taxon>Bacteria</taxon>
        <taxon>Candidatus Eiseniibacteriota</taxon>
    </lineage>
</organism>
<dbReference type="Gene3D" id="2.60.40.4070">
    <property type="match status" value="1"/>
</dbReference>
<dbReference type="Gene3D" id="2.60.40.10">
    <property type="entry name" value="Immunoglobulins"/>
    <property type="match status" value="2"/>
</dbReference>
<dbReference type="EMBL" id="JBHPEI010000042">
    <property type="protein sequence ID" value="MFC1799906.1"/>
    <property type="molecule type" value="Genomic_DNA"/>
</dbReference>
<dbReference type="Pfam" id="PF00753">
    <property type="entry name" value="Lactamase_B"/>
    <property type="match status" value="1"/>
</dbReference>
<keyword evidence="8" id="KW-1185">Reference proteome</keyword>
<dbReference type="Pfam" id="PF00932">
    <property type="entry name" value="LTD"/>
    <property type="match status" value="1"/>
</dbReference>
<dbReference type="PROSITE" id="PS51841">
    <property type="entry name" value="LTD"/>
    <property type="match status" value="1"/>
</dbReference>
<evidence type="ECO:0000256" key="2">
    <source>
        <dbReference type="ARBA" id="ARBA00022723"/>
    </source>
</evidence>
<evidence type="ECO:0000259" key="6">
    <source>
        <dbReference type="PROSITE" id="PS51841"/>
    </source>
</evidence>
<keyword evidence="4" id="KW-0862">Zinc</keyword>
<comment type="cofactor">
    <cofactor evidence="1">
        <name>Zn(2+)</name>
        <dbReference type="ChEBI" id="CHEBI:29105"/>
    </cofactor>
</comment>
<sequence>MNPYVLRMRVLVSIAGLLVLALTTSASFAFTPSGLLEIHHINVLQGDCTLIIGPDGTTFLIDAGNTGKGNNEVVPYLQNKVGLLPADGIDYMLATHNHADHLGGLDEVINAGYDVHDNAWDNGSDYTSGSVADYQAAAATTTAGSVTEIPLGTVIQLGDGATATAVCVDGSVLGGGSVPGAQSDENDRSVAMLIQYKDFDYLTAGDMGGGDDDNACTGRETAQVNIETVLATSLMPGGGANLLTSDGVEILHVNHHGSESSMNSDYMNLLTPAVGVILVGAGQSSTWHHPRIDVVENVLLAQAACVTADPALVLQTEEGAPTGTYTSYEGYCCGDITIKTSGLTNYLVEGTGEVSQGPDERSAAGLPATINVDGGTPDTEPPVVAVVAPDGGENWDAGTSHDITWSATDNVAVTSIDLYYSTTGSGGPFTEIATGETNDGVFPWIVPDDPSTNAYVKVIAFDAATNSDEDVSDGAFTITSVGPAEGLVINEIMQNPLAASDSKGEWFEIYNPGASDVDIDGYTIRDNGSDLHVIDNGGALWVPAGGYVVLGLNAKTSQNGDYIPDYVYDGFVLANGDDEVILENDLGSLVDQVFYTGVSPWPNPEGASMELVDAAQDNNVGSNWAEAVARGGTYDGSKTDLGTPGALNSVSGPSDTEPPVVAVVAPDGGESWEAGTGHDITWTASDNVGVASIDIYYSTTGAGGPFTEISTGESNDGVYPWTVPNDPSTDAYVRVVAFDAATNSAEDVSDGAFTITVTSDTEPPVVAVVAPDGGESWEAGTGHDITWTASDNVGVTSIDIYYSTTGAGGPFTEISTGESNDGVYPWTVPNDPSANAYVRVVAFDAATNSAEDVSDGAFTITSAPVQYVHVHGLTVENVDLGKSFWSGRALVTVHDAGHNPISGVTVTGDWSGAAVQIGDTGVSDGSGVAIIETKKVRSPSGSFCFNVTDLTLSGYTYDSGSDVPQTPPAVCGPSFLLADGTVPRQFELSVRNPFNVNSPISYSTPTWAPVSVSVLDVQGRRIASLVEGEAVGPGVHSIEWDGRDARGNQVASGVYFVLLEAEREWCVNRITLLR</sequence>
<dbReference type="InterPro" id="IPR025965">
    <property type="entry name" value="FlgD/Vpr_Ig-like"/>
</dbReference>
<evidence type="ECO:0000256" key="3">
    <source>
        <dbReference type="ARBA" id="ARBA00022801"/>
    </source>
</evidence>
<evidence type="ECO:0000256" key="4">
    <source>
        <dbReference type="ARBA" id="ARBA00022833"/>
    </source>
</evidence>
<dbReference type="InterPro" id="IPR013783">
    <property type="entry name" value="Ig-like_fold"/>
</dbReference>
<dbReference type="InterPro" id="IPR001279">
    <property type="entry name" value="Metallo-B-lactamas"/>
</dbReference>
<dbReference type="Gene3D" id="3.60.15.10">
    <property type="entry name" value="Ribonuclease Z/Hydroxyacylglutathione hydrolase-like"/>
    <property type="match status" value="1"/>
</dbReference>
<feature type="domain" description="LTD" evidence="6">
    <location>
        <begin position="472"/>
        <end position="599"/>
    </location>
</feature>
<dbReference type="SUPFAM" id="SSF74853">
    <property type="entry name" value="Lamin A/C globular tail domain"/>
    <property type="match status" value="1"/>
</dbReference>
<evidence type="ECO:0000256" key="5">
    <source>
        <dbReference type="SAM" id="SignalP"/>
    </source>
</evidence>
<dbReference type="Pfam" id="PF13860">
    <property type="entry name" value="FlgD_ig"/>
    <property type="match status" value="1"/>
</dbReference>
<dbReference type="SUPFAM" id="SSF56281">
    <property type="entry name" value="Metallo-hydrolase/oxidoreductase"/>
    <property type="match status" value="1"/>
</dbReference>
<comment type="caution">
    <text evidence="7">The sequence shown here is derived from an EMBL/GenBank/DDBJ whole genome shotgun (WGS) entry which is preliminary data.</text>
</comment>
<dbReference type="Proteomes" id="UP001594288">
    <property type="component" value="Unassembled WGS sequence"/>
</dbReference>
<feature type="signal peptide" evidence="5">
    <location>
        <begin position="1"/>
        <end position="29"/>
    </location>
</feature>
<dbReference type="PROSITE" id="PS00743">
    <property type="entry name" value="BETA_LACTAMASE_B_1"/>
    <property type="match status" value="1"/>
</dbReference>
<evidence type="ECO:0000256" key="1">
    <source>
        <dbReference type="ARBA" id="ARBA00001947"/>
    </source>
</evidence>
<gene>
    <name evidence="7" type="ORF">ACFL2Z_03240</name>
</gene>
<dbReference type="InterPro" id="IPR036866">
    <property type="entry name" value="RibonucZ/Hydroxyglut_hydro"/>
</dbReference>
<evidence type="ECO:0000313" key="8">
    <source>
        <dbReference type="Proteomes" id="UP001594288"/>
    </source>
</evidence>
<dbReference type="PANTHER" id="PTHR30619">
    <property type="entry name" value="DNA INTERNALIZATION/COMPETENCE PROTEIN COMEC/REC2"/>
    <property type="match status" value="1"/>
</dbReference>
<reference evidence="7 8" key="1">
    <citation type="submission" date="2024-09" db="EMBL/GenBank/DDBJ databases">
        <authorList>
            <person name="D'Angelo T."/>
        </authorList>
    </citation>
    <scope>NUCLEOTIDE SEQUENCE [LARGE SCALE GENOMIC DNA]</scope>
    <source>
        <strain evidence="7">SAG AM-311-F02</strain>
    </source>
</reference>
<keyword evidence="5" id="KW-0732">Signal</keyword>
<dbReference type="InterPro" id="IPR001322">
    <property type="entry name" value="Lamin_tail_dom"/>
</dbReference>
<dbReference type="InterPro" id="IPR036415">
    <property type="entry name" value="Lamin_tail_dom_sf"/>
</dbReference>
<evidence type="ECO:0000313" key="7">
    <source>
        <dbReference type="EMBL" id="MFC1799906.1"/>
    </source>
</evidence>
<dbReference type="InterPro" id="IPR001018">
    <property type="entry name" value="Beta-lactamase_class-B_CS"/>
</dbReference>
<dbReference type="PANTHER" id="PTHR30619:SF1">
    <property type="entry name" value="RECOMBINATION PROTEIN 2"/>
    <property type="match status" value="1"/>
</dbReference>
<proteinExistence type="predicted"/>
<dbReference type="InterPro" id="IPR052159">
    <property type="entry name" value="Competence_DNA_uptake"/>
</dbReference>
<accession>A0ABV6YP98</accession>
<name>A0ABV6YP98_UNCEI</name>
<protein>
    <submittedName>
        <fullName evidence="7">Lamin tail domain-containing protein</fullName>
    </submittedName>
</protein>